<feature type="transmembrane region" description="Helical" evidence="1">
    <location>
        <begin position="7"/>
        <end position="30"/>
    </location>
</feature>
<proteinExistence type="predicted"/>
<evidence type="ECO:0000256" key="1">
    <source>
        <dbReference type="SAM" id="Phobius"/>
    </source>
</evidence>
<dbReference type="EMBL" id="JBEOKT010000020">
    <property type="protein sequence ID" value="MER2999274.1"/>
    <property type="molecule type" value="Genomic_DNA"/>
</dbReference>
<dbReference type="InterPro" id="IPR029052">
    <property type="entry name" value="Metallo-depent_PP-like"/>
</dbReference>
<evidence type="ECO:0000259" key="2">
    <source>
        <dbReference type="Pfam" id="PF00149"/>
    </source>
</evidence>
<keyword evidence="1" id="KW-0472">Membrane</keyword>
<dbReference type="Gene3D" id="3.60.21.10">
    <property type="match status" value="1"/>
</dbReference>
<protein>
    <submittedName>
        <fullName evidence="3">Metallophosphoesterase</fullName>
    </submittedName>
</protein>
<evidence type="ECO:0000313" key="3">
    <source>
        <dbReference type="EMBL" id="MER2999274.1"/>
    </source>
</evidence>
<dbReference type="Proteomes" id="UP001476807">
    <property type="component" value="Unassembled WGS sequence"/>
</dbReference>
<accession>A0ABV1RXY6</accession>
<organism evidence="3 4">
    <name type="scientific">Pontibacter populi</name>
    <dbReference type="NCBI Taxonomy" id="890055"/>
    <lineage>
        <taxon>Bacteria</taxon>
        <taxon>Pseudomonadati</taxon>
        <taxon>Bacteroidota</taxon>
        <taxon>Cytophagia</taxon>
        <taxon>Cytophagales</taxon>
        <taxon>Hymenobacteraceae</taxon>
        <taxon>Pontibacter</taxon>
    </lineage>
</organism>
<dbReference type="Pfam" id="PF00149">
    <property type="entry name" value="Metallophos"/>
    <property type="match status" value="1"/>
</dbReference>
<feature type="domain" description="Calcineurin-like phosphoesterase" evidence="2">
    <location>
        <begin position="52"/>
        <end position="228"/>
    </location>
</feature>
<dbReference type="RefSeq" id="WP_350413974.1">
    <property type="nucleotide sequence ID" value="NZ_JBEOKT010000020.1"/>
</dbReference>
<name>A0ABV1RXY6_9BACT</name>
<gene>
    <name evidence="3" type="ORF">ABS362_17110</name>
</gene>
<evidence type="ECO:0000313" key="4">
    <source>
        <dbReference type="Proteomes" id="UP001476807"/>
    </source>
</evidence>
<sequence>MGKYKRNIWWGVGATAVALAAGVLLDAFFLEKYFFQVKRFRIGSSTRSNKPMKLVLLADLHLKQALFPRHYKLARKVNELKPDLLLFAGDTLDTSGEMNTVRRFLALLDSHIKKVAVPGNHDYAAEASMEMLAAALKKYNGNLLVNQTRVYRIRENNLAVTGLDDQLNGSASLEKAVEEIGQEPNHLLLIHSPRHWDRAIRVIKQVNQSREPDQQLRFKYAFAGHTHGGQVRLPFWVPVLPPRSGNYVQGWYKESPPYLYVSNGFGTSRFPVRFFARAEVTVFEYYV</sequence>
<dbReference type="InterPro" id="IPR004843">
    <property type="entry name" value="Calcineurin-like_PHP"/>
</dbReference>
<dbReference type="PANTHER" id="PTHR31302:SF0">
    <property type="entry name" value="TRANSMEMBRANE PROTEIN WITH METALLOPHOSPHOESTERASE DOMAIN"/>
    <property type="match status" value="1"/>
</dbReference>
<comment type="caution">
    <text evidence="3">The sequence shown here is derived from an EMBL/GenBank/DDBJ whole genome shotgun (WGS) entry which is preliminary data.</text>
</comment>
<keyword evidence="1" id="KW-1133">Transmembrane helix</keyword>
<reference evidence="3 4" key="1">
    <citation type="submission" date="2024-06" db="EMBL/GenBank/DDBJ databases">
        <title>Pontibacter populi HYL7-15.</title>
        <authorList>
            <person name="Kim M.K."/>
        </authorList>
    </citation>
    <scope>NUCLEOTIDE SEQUENCE [LARGE SCALE GENOMIC DNA]</scope>
    <source>
        <strain evidence="3 4">HYL7-15</strain>
    </source>
</reference>
<keyword evidence="1" id="KW-0812">Transmembrane</keyword>
<keyword evidence="4" id="KW-1185">Reference proteome</keyword>
<dbReference type="SUPFAM" id="SSF56300">
    <property type="entry name" value="Metallo-dependent phosphatases"/>
    <property type="match status" value="1"/>
</dbReference>
<dbReference type="PANTHER" id="PTHR31302">
    <property type="entry name" value="TRANSMEMBRANE PROTEIN WITH METALLOPHOSPHOESTERASE DOMAIN-RELATED"/>
    <property type="match status" value="1"/>
</dbReference>
<dbReference type="InterPro" id="IPR051158">
    <property type="entry name" value="Metallophosphoesterase_sf"/>
</dbReference>